<reference evidence="1" key="1">
    <citation type="submission" date="2017-05" db="EMBL/GenBank/DDBJ databases">
        <title>Complete sequence of p61806-dfrA.</title>
        <authorList>
            <person name="Li P."/>
            <person name="Feng J."/>
            <person name="Zeng L."/>
            <person name="Jiang X."/>
            <person name="Zhan Z."/>
            <person name="Luo W."/>
            <person name="Wang J."/>
            <person name="Zhou D."/>
        </authorList>
    </citation>
    <scope>NUCLEOTIDE SEQUENCE</scope>
    <source>
        <strain evidence="1">15061806</strain>
        <plasmid evidence="1">p61806-dfrA</plasmid>
    </source>
</reference>
<organism evidence="1">
    <name type="scientific">Escherichia coli</name>
    <dbReference type="NCBI Taxonomy" id="562"/>
    <lineage>
        <taxon>Bacteria</taxon>
        <taxon>Pseudomonadati</taxon>
        <taxon>Pseudomonadota</taxon>
        <taxon>Gammaproteobacteria</taxon>
        <taxon>Enterobacterales</taxon>
        <taxon>Enterobacteriaceae</taxon>
        <taxon>Escherichia</taxon>
    </lineage>
</organism>
<evidence type="ECO:0000313" key="1">
    <source>
        <dbReference type="EMBL" id="ASU04581.1"/>
    </source>
</evidence>
<accession>A0A223LKA2</accession>
<dbReference type="AlphaFoldDB" id="A0A223LKA2"/>
<protein>
    <submittedName>
        <fullName evidence="1">Uncharacterized protein</fullName>
    </submittedName>
</protein>
<dbReference type="EMBL" id="MF156714">
    <property type="protein sequence ID" value="ASU04581.1"/>
    <property type="molecule type" value="Genomic_DNA"/>
</dbReference>
<name>A0A223LKA2_ECOLX</name>
<geneLocation type="plasmid" evidence="1">
    <name>p61806-dfrA</name>
</geneLocation>
<keyword evidence="1" id="KW-0614">Plasmid</keyword>
<proteinExistence type="predicted"/>
<sequence length="44" mass="4585">MYVVLIFCALSGFRRAEASGAGRIILRRSLSGGSCGQPAVITVT</sequence>